<comment type="caution">
    <text evidence="5">The sequence shown here is derived from an EMBL/GenBank/DDBJ whole genome shotgun (WGS) entry which is preliminary data.</text>
</comment>
<dbReference type="OrthoDB" id="6159439at2759"/>
<sequence>MNRFTPAQLNELERCFSKTHYPDIFMREEIAMRIGLTESRVQYRGRFNGFRTFGDTLCISRLRSDGIAEAGPGRRIGGRRDRGRFARPAQILHSHDSFHERAAYLRPADTLRSFFILCPGRAGLHDDSTLKSFGDF</sequence>
<dbReference type="GO" id="GO:0005634">
    <property type="term" value="C:nucleus"/>
    <property type="evidence" value="ECO:0007669"/>
    <property type="project" value="UniProtKB-SubCell"/>
</dbReference>
<dbReference type="Pfam" id="PF00046">
    <property type="entry name" value="Homeodomain"/>
    <property type="match status" value="1"/>
</dbReference>
<accession>A0A4C1WSN4</accession>
<proteinExistence type="predicted"/>
<evidence type="ECO:0000313" key="5">
    <source>
        <dbReference type="EMBL" id="GBP53145.1"/>
    </source>
</evidence>
<reference evidence="5 6" key="1">
    <citation type="journal article" date="2019" name="Commun. Biol.">
        <title>The bagworm genome reveals a unique fibroin gene that provides high tensile strength.</title>
        <authorList>
            <person name="Kono N."/>
            <person name="Nakamura H."/>
            <person name="Ohtoshi R."/>
            <person name="Tomita M."/>
            <person name="Numata K."/>
            <person name="Arakawa K."/>
        </authorList>
    </citation>
    <scope>NUCLEOTIDE SEQUENCE [LARGE SCALE GENOMIC DNA]</scope>
</reference>
<dbReference type="GO" id="GO:0003677">
    <property type="term" value="F:DNA binding"/>
    <property type="evidence" value="ECO:0007669"/>
    <property type="project" value="UniProtKB-UniRule"/>
</dbReference>
<organism evidence="5 6">
    <name type="scientific">Eumeta variegata</name>
    <name type="common">Bagworm moth</name>
    <name type="synonym">Eumeta japonica</name>
    <dbReference type="NCBI Taxonomy" id="151549"/>
    <lineage>
        <taxon>Eukaryota</taxon>
        <taxon>Metazoa</taxon>
        <taxon>Ecdysozoa</taxon>
        <taxon>Arthropoda</taxon>
        <taxon>Hexapoda</taxon>
        <taxon>Insecta</taxon>
        <taxon>Pterygota</taxon>
        <taxon>Neoptera</taxon>
        <taxon>Endopterygota</taxon>
        <taxon>Lepidoptera</taxon>
        <taxon>Glossata</taxon>
        <taxon>Ditrysia</taxon>
        <taxon>Tineoidea</taxon>
        <taxon>Psychidae</taxon>
        <taxon>Oiketicinae</taxon>
        <taxon>Eumeta</taxon>
    </lineage>
</organism>
<keyword evidence="6" id="KW-1185">Reference proteome</keyword>
<dbReference type="Gene3D" id="1.10.10.60">
    <property type="entry name" value="Homeodomain-like"/>
    <property type="match status" value="1"/>
</dbReference>
<dbReference type="PROSITE" id="PS50071">
    <property type="entry name" value="HOMEOBOX_2"/>
    <property type="match status" value="1"/>
</dbReference>
<dbReference type="CDD" id="cd00086">
    <property type="entry name" value="homeodomain"/>
    <property type="match status" value="1"/>
</dbReference>
<evidence type="ECO:0000313" key="6">
    <source>
        <dbReference type="Proteomes" id="UP000299102"/>
    </source>
</evidence>
<dbReference type="SMART" id="SM00389">
    <property type="entry name" value="HOX"/>
    <property type="match status" value="1"/>
</dbReference>
<comment type="subcellular location">
    <subcellularLocation>
        <location evidence="1 2 3">Nucleus</location>
    </subcellularLocation>
</comment>
<feature type="domain" description="Homeobox" evidence="4">
    <location>
        <begin position="1"/>
        <end position="42"/>
    </location>
</feature>
<feature type="DNA-binding region" description="Homeobox" evidence="2">
    <location>
        <begin position="3"/>
        <end position="43"/>
    </location>
</feature>
<protein>
    <submittedName>
        <fullName evidence="5">Homeobox protein orthopedia</fullName>
    </submittedName>
</protein>
<evidence type="ECO:0000256" key="3">
    <source>
        <dbReference type="RuleBase" id="RU000682"/>
    </source>
</evidence>
<dbReference type="Proteomes" id="UP000299102">
    <property type="component" value="Unassembled WGS sequence"/>
</dbReference>
<keyword evidence="2 3" id="KW-0238">DNA-binding</keyword>
<dbReference type="InterPro" id="IPR051895">
    <property type="entry name" value="OTP_Homeobox"/>
</dbReference>
<dbReference type="SUPFAM" id="SSF46689">
    <property type="entry name" value="Homeodomain-like"/>
    <property type="match status" value="1"/>
</dbReference>
<keyword evidence="2 3" id="KW-0371">Homeobox</keyword>
<dbReference type="STRING" id="151549.A0A4C1WSN4"/>
<dbReference type="InterPro" id="IPR009057">
    <property type="entry name" value="Homeodomain-like_sf"/>
</dbReference>
<keyword evidence="2 3" id="KW-0539">Nucleus</keyword>
<dbReference type="PANTHER" id="PTHR46770:SF1">
    <property type="entry name" value="HOMEOBOX PROTEIN ORTHOPEDIA"/>
    <property type="match status" value="1"/>
</dbReference>
<gene>
    <name evidence="5" type="primary">otp</name>
    <name evidence="5" type="ORF">EVAR_28487_1</name>
</gene>
<evidence type="ECO:0000256" key="2">
    <source>
        <dbReference type="PROSITE-ProRule" id="PRU00108"/>
    </source>
</evidence>
<evidence type="ECO:0000256" key="1">
    <source>
        <dbReference type="ARBA" id="ARBA00004123"/>
    </source>
</evidence>
<evidence type="ECO:0000259" key="4">
    <source>
        <dbReference type="PROSITE" id="PS50071"/>
    </source>
</evidence>
<dbReference type="AlphaFoldDB" id="A0A4C1WSN4"/>
<name>A0A4C1WSN4_EUMVA</name>
<dbReference type="PANTHER" id="PTHR46770">
    <property type="entry name" value="HOMEOBOX PROTEIN ORTHOPEDIA"/>
    <property type="match status" value="1"/>
</dbReference>
<dbReference type="EMBL" id="BGZK01000617">
    <property type="protein sequence ID" value="GBP53145.1"/>
    <property type="molecule type" value="Genomic_DNA"/>
</dbReference>
<dbReference type="InterPro" id="IPR001356">
    <property type="entry name" value="HD"/>
</dbReference>
<dbReference type="GO" id="GO:0030182">
    <property type="term" value="P:neuron differentiation"/>
    <property type="evidence" value="ECO:0007669"/>
    <property type="project" value="TreeGrafter"/>
</dbReference>